<feature type="DNA-binding region" description="Homeobox" evidence="5">
    <location>
        <begin position="62"/>
        <end position="121"/>
    </location>
</feature>
<evidence type="ECO:0000256" key="5">
    <source>
        <dbReference type="PROSITE-ProRule" id="PRU00108"/>
    </source>
</evidence>
<keyword evidence="3 5" id="KW-0371">Homeobox</keyword>
<evidence type="ECO:0000259" key="8">
    <source>
        <dbReference type="PROSITE" id="PS50071"/>
    </source>
</evidence>
<evidence type="ECO:0000256" key="1">
    <source>
        <dbReference type="ARBA" id="ARBA00004123"/>
    </source>
</evidence>
<dbReference type="Gene3D" id="1.10.10.60">
    <property type="entry name" value="Homeodomain-like"/>
    <property type="match status" value="1"/>
</dbReference>
<evidence type="ECO:0000256" key="4">
    <source>
        <dbReference type="ARBA" id="ARBA00023242"/>
    </source>
</evidence>
<evidence type="ECO:0000256" key="2">
    <source>
        <dbReference type="ARBA" id="ARBA00023125"/>
    </source>
</evidence>
<keyword evidence="10" id="KW-1185">Reference proteome</keyword>
<keyword evidence="4 5" id="KW-0539">Nucleus</keyword>
<dbReference type="PROSITE" id="PS50071">
    <property type="entry name" value="HOMEOBOX_2"/>
    <property type="match status" value="1"/>
</dbReference>
<evidence type="ECO:0000313" key="10">
    <source>
        <dbReference type="Proteomes" id="UP001162480"/>
    </source>
</evidence>
<dbReference type="GO" id="GO:0005634">
    <property type="term" value="C:nucleus"/>
    <property type="evidence" value="ECO:0007669"/>
    <property type="project" value="UniProtKB-SubCell"/>
</dbReference>
<dbReference type="FunFam" id="1.10.10.60:FF:000679">
    <property type="entry name" value="Homeobox protein aristaless"/>
    <property type="match status" value="1"/>
</dbReference>
<protein>
    <submittedName>
        <fullName evidence="9">Pituitary homeobox 2</fullName>
    </submittedName>
</protein>
<dbReference type="InterPro" id="IPR050649">
    <property type="entry name" value="Paired_Homeobox_TFs"/>
</dbReference>
<dbReference type="AlphaFoldDB" id="A0AA36APS4"/>
<feature type="compositionally biased region" description="Polar residues" evidence="7">
    <location>
        <begin position="189"/>
        <end position="207"/>
    </location>
</feature>
<dbReference type="Pfam" id="PF00046">
    <property type="entry name" value="Homeodomain"/>
    <property type="match status" value="1"/>
</dbReference>
<evidence type="ECO:0000313" key="9">
    <source>
        <dbReference type="EMBL" id="CAI9719428.1"/>
    </source>
</evidence>
<name>A0AA36APS4_OCTVU</name>
<feature type="region of interest" description="Disordered" evidence="7">
    <location>
        <begin position="189"/>
        <end position="208"/>
    </location>
</feature>
<dbReference type="InterPro" id="IPR000047">
    <property type="entry name" value="HTH_motif"/>
</dbReference>
<gene>
    <name evidence="9" type="ORF">OCTVUL_1B027487</name>
</gene>
<dbReference type="SUPFAM" id="SSF46689">
    <property type="entry name" value="Homeodomain-like"/>
    <property type="match status" value="1"/>
</dbReference>
<proteinExistence type="predicted"/>
<dbReference type="PROSITE" id="PS00027">
    <property type="entry name" value="HOMEOBOX_1"/>
    <property type="match status" value="1"/>
</dbReference>
<keyword evidence="2 5" id="KW-0238">DNA-binding</keyword>
<dbReference type="InterPro" id="IPR001356">
    <property type="entry name" value="HD"/>
</dbReference>
<evidence type="ECO:0000256" key="6">
    <source>
        <dbReference type="RuleBase" id="RU000682"/>
    </source>
</evidence>
<dbReference type="GO" id="GO:0000977">
    <property type="term" value="F:RNA polymerase II transcription regulatory region sequence-specific DNA binding"/>
    <property type="evidence" value="ECO:0007669"/>
    <property type="project" value="TreeGrafter"/>
</dbReference>
<organism evidence="9 10">
    <name type="scientific">Octopus vulgaris</name>
    <name type="common">Common octopus</name>
    <dbReference type="NCBI Taxonomy" id="6645"/>
    <lineage>
        <taxon>Eukaryota</taxon>
        <taxon>Metazoa</taxon>
        <taxon>Spiralia</taxon>
        <taxon>Lophotrochozoa</taxon>
        <taxon>Mollusca</taxon>
        <taxon>Cephalopoda</taxon>
        <taxon>Coleoidea</taxon>
        <taxon>Octopodiformes</taxon>
        <taxon>Octopoda</taxon>
        <taxon>Incirrata</taxon>
        <taxon>Octopodidae</taxon>
        <taxon>Octopus</taxon>
    </lineage>
</organism>
<dbReference type="InterPro" id="IPR009057">
    <property type="entry name" value="Homeodomain-like_sf"/>
</dbReference>
<dbReference type="GO" id="GO:0000981">
    <property type="term" value="F:DNA-binding transcription factor activity, RNA polymerase II-specific"/>
    <property type="evidence" value="ECO:0007669"/>
    <property type="project" value="InterPro"/>
</dbReference>
<dbReference type="SMART" id="SM00389">
    <property type="entry name" value="HOX"/>
    <property type="match status" value="1"/>
</dbReference>
<dbReference type="PANTHER" id="PTHR24329">
    <property type="entry name" value="HOMEOBOX PROTEIN ARISTALESS"/>
    <property type="match status" value="1"/>
</dbReference>
<evidence type="ECO:0000256" key="7">
    <source>
        <dbReference type="SAM" id="MobiDB-lite"/>
    </source>
</evidence>
<dbReference type="InterPro" id="IPR017970">
    <property type="entry name" value="Homeobox_CS"/>
</dbReference>
<reference evidence="9" key="1">
    <citation type="submission" date="2023-08" db="EMBL/GenBank/DDBJ databases">
        <authorList>
            <person name="Alioto T."/>
            <person name="Alioto T."/>
            <person name="Gomez Garrido J."/>
        </authorList>
    </citation>
    <scope>NUCLEOTIDE SEQUENCE</scope>
</reference>
<feature type="domain" description="Homeobox" evidence="8">
    <location>
        <begin position="60"/>
        <end position="120"/>
    </location>
</feature>
<dbReference type="PRINTS" id="PR00031">
    <property type="entry name" value="HTHREPRESSR"/>
</dbReference>
<comment type="subcellular location">
    <subcellularLocation>
        <location evidence="1 5 6">Nucleus</location>
    </subcellularLocation>
</comment>
<dbReference type="EMBL" id="OX597816">
    <property type="protein sequence ID" value="CAI9719428.1"/>
    <property type="molecule type" value="Genomic_DNA"/>
</dbReference>
<evidence type="ECO:0000256" key="3">
    <source>
        <dbReference type="ARBA" id="ARBA00023155"/>
    </source>
</evidence>
<sequence>MSFKSPSVIRTSDSKKIDTPKEPIYKATVSKVIKLVPDCLKHDLKMDFRKLPDRSQDMQKRKARYRTTFTPFQLEQMEKAFQRAPYPDVFAREELAIRIGLSESRVQVWFQNRRAKWRKKETPRKTILYPSVSFSNVNNPIVQDSQMLPAVPSLDQWNFYSESSLANGVNTLQKQAAVHLSIPTRPICSTSSDTNGRGTSTTLSDTPLASHHYHHHHHMMFPNVPYPSNCLQTQHPNTTFKQIVPQPYPIFAHSYASSFLNGLPVAFDPNVPNVLGGGPYIMASGALMNIPNCEGELGEKGPVINRTRSNDQSILS</sequence>
<accession>A0AA36APS4</accession>
<dbReference type="PANTHER" id="PTHR24329:SF543">
    <property type="entry name" value="FI01017P-RELATED"/>
    <property type="match status" value="1"/>
</dbReference>
<dbReference type="CDD" id="cd00086">
    <property type="entry name" value="homeodomain"/>
    <property type="match status" value="1"/>
</dbReference>
<dbReference type="Proteomes" id="UP001162480">
    <property type="component" value="Chromosome 3"/>
</dbReference>